<keyword evidence="3" id="KW-0812">Transmembrane</keyword>
<evidence type="ECO:0000313" key="5">
    <source>
        <dbReference type="Proteomes" id="UP000827721"/>
    </source>
</evidence>
<evidence type="ECO:0000256" key="1">
    <source>
        <dbReference type="ARBA" id="ARBA00010838"/>
    </source>
</evidence>
<dbReference type="PANTHER" id="PTHR10353">
    <property type="entry name" value="GLYCOSYL HYDROLASE"/>
    <property type="match status" value="1"/>
</dbReference>
<proteinExistence type="inferred from homology"/>
<feature type="transmembrane region" description="Helical" evidence="3">
    <location>
        <begin position="12"/>
        <end position="32"/>
    </location>
</feature>
<evidence type="ECO:0008006" key="6">
    <source>
        <dbReference type="Google" id="ProtNLM"/>
    </source>
</evidence>
<dbReference type="SUPFAM" id="SSF51445">
    <property type="entry name" value="(Trans)glycosidases"/>
    <property type="match status" value="1"/>
</dbReference>
<gene>
    <name evidence="4" type="ORF">JRO89_XS15G0122400</name>
</gene>
<protein>
    <recommendedName>
        <fullName evidence="6">Beta-glucosidase</fullName>
    </recommendedName>
</protein>
<reference evidence="4 5" key="1">
    <citation type="submission" date="2021-02" db="EMBL/GenBank/DDBJ databases">
        <title>Plant Genome Project.</title>
        <authorList>
            <person name="Zhang R.-G."/>
        </authorList>
    </citation>
    <scope>NUCLEOTIDE SEQUENCE [LARGE SCALE GENOMIC DNA]</scope>
    <source>
        <tissue evidence="4">Leaves</tissue>
    </source>
</reference>
<comment type="caution">
    <text evidence="4">The sequence shown here is derived from an EMBL/GenBank/DDBJ whole genome shotgun (WGS) entry which is preliminary data.</text>
</comment>
<dbReference type="InterPro" id="IPR001360">
    <property type="entry name" value="Glyco_hydro_1"/>
</dbReference>
<organism evidence="4 5">
    <name type="scientific">Xanthoceras sorbifolium</name>
    <dbReference type="NCBI Taxonomy" id="99658"/>
    <lineage>
        <taxon>Eukaryota</taxon>
        <taxon>Viridiplantae</taxon>
        <taxon>Streptophyta</taxon>
        <taxon>Embryophyta</taxon>
        <taxon>Tracheophyta</taxon>
        <taxon>Spermatophyta</taxon>
        <taxon>Magnoliopsida</taxon>
        <taxon>eudicotyledons</taxon>
        <taxon>Gunneridae</taxon>
        <taxon>Pentapetalae</taxon>
        <taxon>rosids</taxon>
        <taxon>malvids</taxon>
        <taxon>Sapindales</taxon>
        <taxon>Sapindaceae</taxon>
        <taxon>Xanthoceroideae</taxon>
        <taxon>Xanthoceras</taxon>
    </lineage>
</organism>
<evidence type="ECO:0000313" key="4">
    <source>
        <dbReference type="EMBL" id="KAH7544180.1"/>
    </source>
</evidence>
<sequence>MHSSLALPLLHIRHFSIFFFFHFFLLFSFLTLMQFPFSFLLKIEGGYVDDGKGLNNWDVFTHIKGNIKNNDNGDVADDHYHIFLRDIEIMNSLGVNAYRFSISWTRILPKGRFGEVNPSGIRFYSNLIDNLLLRGIEPFEKQGGCIGIVAHAFMYEPLRDEESDREAVRRTLAFKVAW</sequence>
<dbReference type="PANTHER" id="PTHR10353:SF175">
    <property type="entry name" value="BETA-GLUCOSIDASE 18-LIKE ISOFORM X1"/>
    <property type="match status" value="1"/>
</dbReference>
<comment type="similarity">
    <text evidence="1 2">Belongs to the glycosyl hydrolase 1 family.</text>
</comment>
<accession>A0ABQ8H1U1</accession>
<keyword evidence="3" id="KW-1133">Transmembrane helix</keyword>
<dbReference type="EMBL" id="JAFEMO010000015">
    <property type="protein sequence ID" value="KAH7544180.1"/>
    <property type="molecule type" value="Genomic_DNA"/>
</dbReference>
<name>A0ABQ8H1U1_9ROSI</name>
<keyword evidence="3" id="KW-0472">Membrane</keyword>
<dbReference type="Gene3D" id="3.20.20.80">
    <property type="entry name" value="Glycosidases"/>
    <property type="match status" value="1"/>
</dbReference>
<dbReference type="InterPro" id="IPR017853">
    <property type="entry name" value="GH"/>
</dbReference>
<evidence type="ECO:0000256" key="2">
    <source>
        <dbReference type="RuleBase" id="RU003690"/>
    </source>
</evidence>
<dbReference type="Proteomes" id="UP000827721">
    <property type="component" value="Unassembled WGS sequence"/>
</dbReference>
<evidence type="ECO:0000256" key="3">
    <source>
        <dbReference type="SAM" id="Phobius"/>
    </source>
</evidence>
<dbReference type="Pfam" id="PF00232">
    <property type="entry name" value="Glyco_hydro_1"/>
    <property type="match status" value="1"/>
</dbReference>
<keyword evidence="5" id="KW-1185">Reference proteome</keyword>